<comment type="caution">
    <text evidence="4">The sequence shown here is derived from an EMBL/GenBank/DDBJ whole genome shotgun (WGS) entry which is preliminary data.</text>
</comment>
<gene>
    <name evidence="4" type="ORF">L249_0051</name>
</gene>
<evidence type="ECO:0000259" key="3">
    <source>
        <dbReference type="Pfam" id="PF20237"/>
    </source>
</evidence>
<dbReference type="Pfam" id="PF20237">
    <property type="entry name" value="DUF6594"/>
    <property type="match status" value="1"/>
</dbReference>
<keyword evidence="2" id="KW-0472">Membrane</keyword>
<dbReference type="EMBL" id="LKCN02000007">
    <property type="protein sequence ID" value="RCI13117.1"/>
    <property type="molecule type" value="Genomic_DNA"/>
</dbReference>
<feature type="transmembrane region" description="Helical" evidence="2">
    <location>
        <begin position="528"/>
        <end position="550"/>
    </location>
</feature>
<feature type="compositionally biased region" description="Basic and acidic residues" evidence="1">
    <location>
        <begin position="499"/>
        <end position="515"/>
    </location>
</feature>
<reference evidence="4 5" key="1">
    <citation type="journal article" date="2015" name="BMC Genomics">
        <title>Insights from the genome of Ophiocordyceps polyrhachis-furcata to pathogenicity and host specificity in insect fungi.</title>
        <authorList>
            <person name="Wichadakul D."/>
            <person name="Kobmoo N."/>
            <person name="Ingsriswang S."/>
            <person name="Tangphatsornruang S."/>
            <person name="Chantasingh D."/>
            <person name="Luangsa-ard J.J."/>
            <person name="Eurwilaichitr L."/>
        </authorList>
    </citation>
    <scope>NUCLEOTIDE SEQUENCE [LARGE SCALE GENOMIC DNA]</scope>
    <source>
        <strain evidence="4 5">BCC 54312</strain>
    </source>
</reference>
<feature type="compositionally biased region" description="Polar residues" evidence="1">
    <location>
        <begin position="60"/>
        <end position="70"/>
    </location>
</feature>
<evidence type="ECO:0000256" key="2">
    <source>
        <dbReference type="SAM" id="Phobius"/>
    </source>
</evidence>
<feature type="region of interest" description="Disordered" evidence="1">
    <location>
        <begin position="14"/>
        <end position="74"/>
    </location>
</feature>
<dbReference type="PANTHER" id="PTHR34502:SF6">
    <property type="entry name" value="DUF6594 DOMAIN-CONTAINING PROTEIN"/>
    <property type="match status" value="1"/>
</dbReference>
<feature type="domain" description="DUF6594" evidence="3">
    <location>
        <begin position="313"/>
        <end position="594"/>
    </location>
</feature>
<name>A0A367LFF3_9HYPO</name>
<keyword evidence="2" id="KW-0812">Transmembrane</keyword>
<keyword evidence="2" id="KW-1133">Transmembrane helix</keyword>
<evidence type="ECO:0000313" key="5">
    <source>
        <dbReference type="Proteomes" id="UP000253664"/>
    </source>
</evidence>
<accession>A0A367LFF3</accession>
<dbReference type="InterPro" id="IPR046529">
    <property type="entry name" value="DUF6594"/>
</dbReference>
<evidence type="ECO:0000256" key="1">
    <source>
        <dbReference type="SAM" id="MobiDB-lite"/>
    </source>
</evidence>
<proteinExistence type="predicted"/>
<feature type="region of interest" description="Disordered" evidence="1">
    <location>
        <begin position="495"/>
        <end position="515"/>
    </location>
</feature>
<dbReference type="OrthoDB" id="5416037at2759"/>
<keyword evidence="5" id="KW-1185">Reference proteome</keyword>
<sequence>MSPLAEAVLSGRYYENEHSRQSDMECNAESQSCHEPAPVDGTQNCARRESPDAAAGGINGSSEELPSASSDRVAPMVTVEEIPDEQMVQALVTDDKSAPDAPLPSVSCLPSTDPGEGSSSAHQENVAPATDTYTPPTLSASADLKTPTMPETVTPSSLKAAAVALQMPLPVGECSPATSQISTQPLYGYPSTYYAPRPRRRPSALDYLVESPMGTSSSAGATFSSYNISNTSVLNGNQGDATPGRADAMRSLGYCAGPNEVPFRPEYQRSEAICNVVGSPRAVPSHLPATLSQVASRISQPTYAAEKPPMSGYQLLAAKLVGGLGGRPVTPMYRRFEALSHRLLLYMQADLMELEKELQMLDSRDTIERGYGIVPASRRQERWSNNPLAQQRTEILGQIGYKLSQYNKVMTSVRKTQDVAVPTLHEMHEYKTYLAANRLLADEETSFLDVPDDLVCLEREEPMVADAAAAGEGVAAREEPEDVVTEPMAAVPATMLRGSESEASSRRTSKQQDKAAEGDSLKASLSQLALAVFAAVLVPVFTFAIIPGFAGRMTVVGLVGAGIGQALVQSGLVQQLDRGAMDWVLCAGAYGATMAAVAGVV</sequence>
<dbReference type="Proteomes" id="UP000253664">
    <property type="component" value="Unassembled WGS sequence"/>
</dbReference>
<feature type="compositionally biased region" description="Polar residues" evidence="1">
    <location>
        <begin position="131"/>
        <end position="140"/>
    </location>
</feature>
<protein>
    <recommendedName>
        <fullName evidence="3">DUF6594 domain-containing protein</fullName>
    </recommendedName>
</protein>
<dbReference type="AlphaFoldDB" id="A0A367LFF3"/>
<dbReference type="PANTHER" id="PTHR34502">
    <property type="entry name" value="DUF6594 DOMAIN-CONTAINING PROTEIN-RELATED"/>
    <property type="match status" value="1"/>
</dbReference>
<dbReference type="STRING" id="1330021.A0A367LFF3"/>
<feature type="region of interest" description="Disordered" evidence="1">
    <location>
        <begin position="95"/>
        <end position="153"/>
    </location>
</feature>
<organism evidence="4 5">
    <name type="scientific">Ophiocordyceps polyrhachis-furcata BCC 54312</name>
    <dbReference type="NCBI Taxonomy" id="1330021"/>
    <lineage>
        <taxon>Eukaryota</taxon>
        <taxon>Fungi</taxon>
        <taxon>Dikarya</taxon>
        <taxon>Ascomycota</taxon>
        <taxon>Pezizomycotina</taxon>
        <taxon>Sordariomycetes</taxon>
        <taxon>Hypocreomycetidae</taxon>
        <taxon>Hypocreales</taxon>
        <taxon>Ophiocordycipitaceae</taxon>
        <taxon>Ophiocordyceps</taxon>
    </lineage>
</organism>
<evidence type="ECO:0000313" key="4">
    <source>
        <dbReference type="EMBL" id="RCI13117.1"/>
    </source>
</evidence>
<feature type="compositionally biased region" description="Basic and acidic residues" evidence="1">
    <location>
        <begin position="14"/>
        <end position="23"/>
    </location>
</feature>